<keyword evidence="5" id="KW-0732">Signal</keyword>
<evidence type="ECO:0000313" key="15">
    <source>
        <dbReference type="Proteomes" id="UP000428260"/>
    </source>
</evidence>
<keyword evidence="6 11" id="KW-0798">TonB box</keyword>
<dbReference type="GO" id="GO:0015344">
    <property type="term" value="F:siderophore uptake transmembrane transporter activity"/>
    <property type="evidence" value="ECO:0007669"/>
    <property type="project" value="TreeGrafter"/>
</dbReference>
<protein>
    <submittedName>
        <fullName evidence="14">TonB-dependent receptor</fullName>
    </submittedName>
</protein>
<keyword evidence="4 10" id="KW-0812">Transmembrane</keyword>
<evidence type="ECO:0000259" key="13">
    <source>
        <dbReference type="Pfam" id="PF07715"/>
    </source>
</evidence>
<evidence type="ECO:0000256" key="4">
    <source>
        <dbReference type="ARBA" id="ARBA00022692"/>
    </source>
</evidence>
<dbReference type="Gene3D" id="2.170.130.10">
    <property type="entry name" value="TonB-dependent receptor, plug domain"/>
    <property type="match status" value="1"/>
</dbReference>
<dbReference type="EMBL" id="CP046401">
    <property type="protein sequence ID" value="QGY47601.1"/>
    <property type="molecule type" value="Genomic_DNA"/>
</dbReference>
<dbReference type="InterPro" id="IPR036942">
    <property type="entry name" value="Beta-barrel_TonB_sf"/>
</dbReference>
<gene>
    <name evidence="14" type="ORF">GM418_29210</name>
</gene>
<keyword evidence="8 14" id="KW-0675">Receptor</keyword>
<dbReference type="SUPFAM" id="SSF56935">
    <property type="entry name" value="Porins"/>
    <property type="match status" value="1"/>
</dbReference>
<dbReference type="PROSITE" id="PS52016">
    <property type="entry name" value="TONB_DEPENDENT_REC_3"/>
    <property type="match status" value="1"/>
</dbReference>
<dbReference type="Gene3D" id="2.40.170.20">
    <property type="entry name" value="TonB-dependent receptor, beta-barrel domain"/>
    <property type="match status" value="1"/>
</dbReference>
<dbReference type="PANTHER" id="PTHR30069:SF29">
    <property type="entry name" value="HEMOGLOBIN AND HEMOGLOBIN-HAPTOGLOBIN-BINDING PROTEIN 1-RELATED"/>
    <property type="match status" value="1"/>
</dbReference>
<dbReference type="InterPro" id="IPR012910">
    <property type="entry name" value="Plug_dom"/>
</dbReference>
<accession>A0A6I6JYH1</accession>
<dbReference type="RefSeq" id="WP_158871643.1">
    <property type="nucleotide sequence ID" value="NZ_CP046401.1"/>
</dbReference>
<feature type="domain" description="TonB-dependent receptor-like beta-barrel" evidence="12">
    <location>
        <begin position="260"/>
        <end position="696"/>
    </location>
</feature>
<sequence>MKNIFVLLFYIIICLKGYAENHVISVIDKETQKPIPFANVCFEGLETSVKHYEVTSKEGIAVNPVKEESEIAISYVGYKTVVDTIQPNESKTYFMEQDLFDMEQVVVTGTRTRKVLAKSPVLTKVIINTELTEAGAVTALDALEYSIPGVQFSPDAHGDNLQIQGLDNDYILVLVDGNRMVGETRGNVNFDRLSAENIKRIEIVNGASSVLYGSNAIGAVINIITTDGKYMKPFQATVSSRYSANNELLTTANVGFSEDKFSMTLNGFRSSTDGYDLTPESPASYSVDKNTDYSGKIRLGYKINNEFSVNAHGTYYQHEITNPEKSTKSTHDLNKNYTFGGKVQIIPGKKHSLEFKGNADIYNAFTVYEKKDDEKGKDSDYRYTTLLFTDAYQPNEKLEIVGGAEINFEKIYSLNLFGEGEGEDEHAHDLNAFAQVDYLISKNFEVVAGVRNTYHSNYGNHLTPKVSLMYSPGKFKFRGNLANGYKAPTLKELYYNFDHHGMFMIYGNPDLKPENAFYTSLSGEYTKKTFNISLNTYYNSIRDKIESVDRINSETDILEKHYLNVSEALLKGFESYLSVYVIRNLVTKIGYAYSDAEDKSTGLQLYGNSKHSGTFALTYKLSGVKFPFSISLNGRASSGRLYQEAETETNEETGEEITTITRDESSAYSIWKLTYNQELQIAQKIRSQVQLGVNNIFDYTDKEDLAVIDPGRRFFAGIKFIF</sequence>
<comment type="similarity">
    <text evidence="10 11">Belongs to the TonB-dependent receptor family.</text>
</comment>
<dbReference type="CDD" id="cd01347">
    <property type="entry name" value="ligand_gated_channel"/>
    <property type="match status" value="1"/>
</dbReference>
<dbReference type="Pfam" id="PF00593">
    <property type="entry name" value="TonB_dep_Rec_b-barrel"/>
    <property type="match status" value="1"/>
</dbReference>
<dbReference type="Proteomes" id="UP000428260">
    <property type="component" value="Chromosome"/>
</dbReference>
<dbReference type="AlphaFoldDB" id="A0A6I6JYH1"/>
<keyword evidence="15" id="KW-1185">Reference proteome</keyword>
<keyword evidence="7 10" id="KW-0472">Membrane</keyword>
<dbReference type="InterPro" id="IPR000531">
    <property type="entry name" value="Beta-barrel_TonB"/>
</dbReference>
<evidence type="ECO:0000256" key="8">
    <source>
        <dbReference type="ARBA" id="ARBA00023170"/>
    </source>
</evidence>
<evidence type="ECO:0000259" key="12">
    <source>
        <dbReference type="Pfam" id="PF00593"/>
    </source>
</evidence>
<evidence type="ECO:0000256" key="6">
    <source>
        <dbReference type="ARBA" id="ARBA00023077"/>
    </source>
</evidence>
<dbReference type="KEGG" id="mcos:GM418_29210"/>
<dbReference type="InterPro" id="IPR037066">
    <property type="entry name" value="Plug_dom_sf"/>
</dbReference>
<keyword evidence="3 10" id="KW-1134">Transmembrane beta strand</keyword>
<keyword evidence="9 10" id="KW-0998">Cell outer membrane</keyword>
<dbReference type="GO" id="GO:0044718">
    <property type="term" value="P:siderophore transmembrane transport"/>
    <property type="evidence" value="ECO:0007669"/>
    <property type="project" value="TreeGrafter"/>
</dbReference>
<dbReference type="GO" id="GO:0009279">
    <property type="term" value="C:cell outer membrane"/>
    <property type="evidence" value="ECO:0007669"/>
    <property type="project" value="UniProtKB-SubCell"/>
</dbReference>
<evidence type="ECO:0000313" key="14">
    <source>
        <dbReference type="EMBL" id="QGY47601.1"/>
    </source>
</evidence>
<feature type="domain" description="TonB-dependent receptor plug" evidence="13">
    <location>
        <begin position="118"/>
        <end position="220"/>
    </location>
</feature>
<organism evidence="14 15">
    <name type="scientific">Maribellus comscasis</name>
    <dbReference type="NCBI Taxonomy" id="2681766"/>
    <lineage>
        <taxon>Bacteria</taxon>
        <taxon>Pseudomonadati</taxon>
        <taxon>Bacteroidota</taxon>
        <taxon>Bacteroidia</taxon>
        <taxon>Marinilabiliales</taxon>
        <taxon>Prolixibacteraceae</taxon>
        <taxon>Maribellus</taxon>
    </lineage>
</organism>
<keyword evidence="2 10" id="KW-0813">Transport</keyword>
<evidence type="ECO:0000256" key="3">
    <source>
        <dbReference type="ARBA" id="ARBA00022452"/>
    </source>
</evidence>
<evidence type="ECO:0000256" key="10">
    <source>
        <dbReference type="PROSITE-ProRule" id="PRU01360"/>
    </source>
</evidence>
<evidence type="ECO:0000256" key="7">
    <source>
        <dbReference type="ARBA" id="ARBA00023136"/>
    </source>
</evidence>
<dbReference type="PANTHER" id="PTHR30069">
    <property type="entry name" value="TONB-DEPENDENT OUTER MEMBRANE RECEPTOR"/>
    <property type="match status" value="1"/>
</dbReference>
<dbReference type="Pfam" id="PF07715">
    <property type="entry name" value="Plug"/>
    <property type="match status" value="1"/>
</dbReference>
<evidence type="ECO:0000256" key="5">
    <source>
        <dbReference type="ARBA" id="ARBA00022729"/>
    </source>
</evidence>
<evidence type="ECO:0000256" key="2">
    <source>
        <dbReference type="ARBA" id="ARBA00022448"/>
    </source>
</evidence>
<name>A0A6I6JYH1_9BACT</name>
<evidence type="ECO:0000256" key="9">
    <source>
        <dbReference type="ARBA" id="ARBA00023237"/>
    </source>
</evidence>
<comment type="subcellular location">
    <subcellularLocation>
        <location evidence="1 10">Cell outer membrane</location>
        <topology evidence="1 10">Multi-pass membrane protein</topology>
    </subcellularLocation>
</comment>
<reference evidence="14 15" key="1">
    <citation type="submission" date="2019-11" db="EMBL/GenBank/DDBJ databases">
        <authorList>
            <person name="Zheng R.K."/>
            <person name="Sun C.M."/>
        </authorList>
    </citation>
    <scope>NUCLEOTIDE SEQUENCE [LARGE SCALE GENOMIC DNA]</scope>
    <source>
        <strain evidence="14 15">WC007</strain>
    </source>
</reference>
<evidence type="ECO:0000256" key="11">
    <source>
        <dbReference type="RuleBase" id="RU003357"/>
    </source>
</evidence>
<evidence type="ECO:0000256" key="1">
    <source>
        <dbReference type="ARBA" id="ARBA00004571"/>
    </source>
</evidence>
<proteinExistence type="inferred from homology"/>
<dbReference type="InterPro" id="IPR039426">
    <property type="entry name" value="TonB-dep_rcpt-like"/>
</dbReference>